<organism evidence="2 3">
    <name type="scientific">Sarocladium strictum</name>
    <name type="common">Black bundle disease fungus</name>
    <name type="synonym">Acremonium strictum</name>
    <dbReference type="NCBI Taxonomy" id="5046"/>
    <lineage>
        <taxon>Eukaryota</taxon>
        <taxon>Fungi</taxon>
        <taxon>Dikarya</taxon>
        <taxon>Ascomycota</taxon>
        <taxon>Pezizomycotina</taxon>
        <taxon>Sordariomycetes</taxon>
        <taxon>Hypocreomycetidae</taxon>
        <taxon>Hypocreales</taxon>
        <taxon>Sarocladiaceae</taxon>
        <taxon>Sarocladium</taxon>
    </lineage>
</organism>
<feature type="domain" description="N-acetyltransferase" evidence="1">
    <location>
        <begin position="85"/>
        <end position="222"/>
    </location>
</feature>
<evidence type="ECO:0000259" key="1">
    <source>
        <dbReference type="PROSITE" id="PS51186"/>
    </source>
</evidence>
<name>A0AA39L451_SARSR</name>
<dbReference type="SUPFAM" id="SSF55729">
    <property type="entry name" value="Acyl-CoA N-acyltransferases (Nat)"/>
    <property type="match status" value="1"/>
</dbReference>
<dbReference type="Gene3D" id="3.40.630.30">
    <property type="match status" value="1"/>
</dbReference>
<dbReference type="Proteomes" id="UP001175261">
    <property type="component" value="Unassembled WGS sequence"/>
</dbReference>
<comment type="caution">
    <text evidence="2">The sequence shown here is derived from an EMBL/GenBank/DDBJ whole genome shotgun (WGS) entry which is preliminary data.</text>
</comment>
<dbReference type="CDD" id="cd04301">
    <property type="entry name" value="NAT_SF"/>
    <property type="match status" value="1"/>
</dbReference>
<dbReference type="AlphaFoldDB" id="A0AA39L451"/>
<protein>
    <recommendedName>
        <fullName evidence="1">N-acetyltransferase domain-containing protein</fullName>
    </recommendedName>
</protein>
<dbReference type="PROSITE" id="PS51186">
    <property type="entry name" value="GNAT"/>
    <property type="match status" value="1"/>
</dbReference>
<gene>
    <name evidence="2" type="ORF">NLU13_9732</name>
</gene>
<dbReference type="InterPro" id="IPR000182">
    <property type="entry name" value="GNAT_dom"/>
</dbReference>
<accession>A0AA39L451</accession>
<evidence type="ECO:0000313" key="3">
    <source>
        <dbReference type="Proteomes" id="UP001175261"/>
    </source>
</evidence>
<sequence length="222" mass="24953">MAFIRQAEPKDHDAMAHICRVTLAPSLVPSEPANRLCAYIWTHQYRVLSPSTCWVLDDGQGTVVGYCIGCPDIDDFCARYDTYVTEILDPSPDITRPDDLTNRAPWIDPATGQVNETALAQQAYNPRWLNVEGNEDVINAGYRATMHIDILPEWQGKGWGRKLIDALFDSVRAHPVEGRKGLWLGIAGDNAKVVEFYERMGLRVWPQDGWKPGDGIKMVKDL</sequence>
<reference evidence="2" key="1">
    <citation type="submission" date="2022-10" db="EMBL/GenBank/DDBJ databases">
        <title>Determination and structural analysis of whole genome sequence of Sarocladium strictum F4-1.</title>
        <authorList>
            <person name="Hu L."/>
            <person name="Jiang Y."/>
        </authorList>
    </citation>
    <scope>NUCLEOTIDE SEQUENCE</scope>
    <source>
        <strain evidence="2">F4-1</strain>
    </source>
</reference>
<dbReference type="InterPro" id="IPR016181">
    <property type="entry name" value="Acyl_CoA_acyltransferase"/>
</dbReference>
<dbReference type="EMBL" id="JAPDFR010000009">
    <property type="protein sequence ID" value="KAK0383821.1"/>
    <property type="molecule type" value="Genomic_DNA"/>
</dbReference>
<proteinExistence type="predicted"/>
<evidence type="ECO:0000313" key="2">
    <source>
        <dbReference type="EMBL" id="KAK0383821.1"/>
    </source>
</evidence>
<keyword evidence="3" id="KW-1185">Reference proteome</keyword>
<dbReference type="GO" id="GO:0016747">
    <property type="term" value="F:acyltransferase activity, transferring groups other than amino-acyl groups"/>
    <property type="evidence" value="ECO:0007669"/>
    <property type="project" value="InterPro"/>
</dbReference>
<dbReference type="Pfam" id="PF00583">
    <property type="entry name" value="Acetyltransf_1"/>
    <property type="match status" value="1"/>
</dbReference>